<sequence length="198" mass="21342">MASEVGLSDLPEKVPMLNGNVVCCAVTLACPVYGFLDQTQSDHQLQNFRTKETSPGKSSSIANHKFTSVVLATYDKALFAFCNTTANLSNTTDISNCTPDIPDNTTSVRTFFYTRQSRNAPRSCEMVYTQLEIALSIFAAALVALKPLFQNATGHGTSASTGNAKANQAFELPARYASGRSDQGNRYAGSQELILPPK</sequence>
<evidence type="ECO:0000313" key="3">
    <source>
        <dbReference type="Proteomes" id="UP000758603"/>
    </source>
</evidence>
<organism evidence="2 3">
    <name type="scientific">Truncatella angustata</name>
    <dbReference type="NCBI Taxonomy" id="152316"/>
    <lineage>
        <taxon>Eukaryota</taxon>
        <taxon>Fungi</taxon>
        <taxon>Dikarya</taxon>
        <taxon>Ascomycota</taxon>
        <taxon>Pezizomycotina</taxon>
        <taxon>Sordariomycetes</taxon>
        <taxon>Xylariomycetidae</taxon>
        <taxon>Amphisphaeriales</taxon>
        <taxon>Sporocadaceae</taxon>
        <taxon>Truncatella</taxon>
    </lineage>
</organism>
<dbReference type="GeneID" id="70136459"/>
<dbReference type="AlphaFoldDB" id="A0A9P8UJU8"/>
<protein>
    <submittedName>
        <fullName evidence="2">Uncharacterized protein</fullName>
    </submittedName>
</protein>
<name>A0A9P8UJU8_9PEZI</name>
<dbReference type="RefSeq" id="XP_045957809.1">
    <property type="nucleotide sequence ID" value="XM_046107568.1"/>
</dbReference>
<gene>
    <name evidence="2" type="ORF">BKA67DRAFT_660127</name>
</gene>
<dbReference type="Proteomes" id="UP000758603">
    <property type="component" value="Unassembled WGS sequence"/>
</dbReference>
<comment type="caution">
    <text evidence="2">The sequence shown here is derived from an EMBL/GenBank/DDBJ whole genome shotgun (WGS) entry which is preliminary data.</text>
</comment>
<feature type="region of interest" description="Disordered" evidence="1">
    <location>
        <begin position="175"/>
        <end position="198"/>
    </location>
</feature>
<reference evidence="2" key="1">
    <citation type="journal article" date="2021" name="Nat. Commun.">
        <title>Genetic determinants of endophytism in the Arabidopsis root mycobiome.</title>
        <authorList>
            <person name="Mesny F."/>
            <person name="Miyauchi S."/>
            <person name="Thiergart T."/>
            <person name="Pickel B."/>
            <person name="Atanasova L."/>
            <person name="Karlsson M."/>
            <person name="Huettel B."/>
            <person name="Barry K.W."/>
            <person name="Haridas S."/>
            <person name="Chen C."/>
            <person name="Bauer D."/>
            <person name="Andreopoulos W."/>
            <person name="Pangilinan J."/>
            <person name="LaButti K."/>
            <person name="Riley R."/>
            <person name="Lipzen A."/>
            <person name="Clum A."/>
            <person name="Drula E."/>
            <person name="Henrissat B."/>
            <person name="Kohler A."/>
            <person name="Grigoriev I.V."/>
            <person name="Martin F.M."/>
            <person name="Hacquard S."/>
        </authorList>
    </citation>
    <scope>NUCLEOTIDE SEQUENCE</scope>
    <source>
        <strain evidence="2">MPI-SDFR-AT-0073</strain>
    </source>
</reference>
<accession>A0A9P8UJU8</accession>
<evidence type="ECO:0000313" key="2">
    <source>
        <dbReference type="EMBL" id="KAH6653532.1"/>
    </source>
</evidence>
<dbReference type="EMBL" id="JAGPXC010000005">
    <property type="protein sequence ID" value="KAH6653532.1"/>
    <property type="molecule type" value="Genomic_DNA"/>
</dbReference>
<keyword evidence="3" id="KW-1185">Reference proteome</keyword>
<proteinExistence type="predicted"/>
<evidence type="ECO:0000256" key="1">
    <source>
        <dbReference type="SAM" id="MobiDB-lite"/>
    </source>
</evidence>